<protein>
    <submittedName>
        <fullName evidence="2">Uncharacterized protein</fullName>
    </submittedName>
</protein>
<feature type="signal peptide" evidence="1">
    <location>
        <begin position="1"/>
        <end position="19"/>
    </location>
</feature>
<organism evidence="2">
    <name type="scientific">Arundo donax</name>
    <name type="common">Giant reed</name>
    <name type="synonym">Donax arundinaceus</name>
    <dbReference type="NCBI Taxonomy" id="35708"/>
    <lineage>
        <taxon>Eukaryota</taxon>
        <taxon>Viridiplantae</taxon>
        <taxon>Streptophyta</taxon>
        <taxon>Embryophyta</taxon>
        <taxon>Tracheophyta</taxon>
        <taxon>Spermatophyta</taxon>
        <taxon>Magnoliopsida</taxon>
        <taxon>Liliopsida</taxon>
        <taxon>Poales</taxon>
        <taxon>Poaceae</taxon>
        <taxon>PACMAD clade</taxon>
        <taxon>Arundinoideae</taxon>
        <taxon>Arundineae</taxon>
        <taxon>Arundo</taxon>
    </lineage>
</organism>
<reference evidence="2" key="2">
    <citation type="journal article" date="2015" name="Data Brief">
        <title>Shoot transcriptome of the giant reed, Arundo donax.</title>
        <authorList>
            <person name="Barrero R.A."/>
            <person name="Guerrero F.D."/>
            <person name="Moolhuijzen P."/>
            <person name="Goolsby J.A."/>
            <person name="Tidwell J."/>
            <person name="Bellgard S.E."/>
            <person name="Bellgard M.I."/>
        </authorList>
    </citation>
    <scope>NUCLEOTIDE SEQUENCE</scope>
    <source>
        <tissue evidence="2">Shoot tissue taken approximately 20 cm above the soil surface</tissue>
    </source>
</reference>
<evidence type="ECO:0000256" key="1">
    <source>
        <dbReference type="SAM" id="SignalP"/>
    </source>
</evidence>
<reference evidence="2" key="1">
    <citation type="submission" date="2014-09" db="EMBL/GenBank/DDBJ databases">
        <authorList>
            <person name="Magalhaes I.L.F."/>
            <person name="Oliveira U."/>
            <person name="Santos F.R."/>
            <person name="Vidigal T.H.D.A."/>
            <person name="Brescovit A.D."/>
            <person name="Santos A.J."/>
        </authorList>
    </citation>
    <scope>NUCLEOTIDE SEQUENCE</scope>
    <source>
        <tissue evidence="2">Shoot tissue taken approximately 20 cm above the soil surface</tissue>
    </source>
</reference>
<proteinExistence type="predicted"/>
<keyword evidence="1" id="KW-0732">Signal</keyword>
<feature type="chain" id="PRO_5002042433" evidence="1">
    <location>
        <begin position="20"/>
        <end position="37"/>
    </location>
</feature>
<accession>A0A0A8ZRB7</accession>
<dbReference type="AlphaFoldDB" id="A0A0A8ZRB7"/>
<name>A0A0A8ZRB7_ARUDO</name>
<sequence length="37" mass="4138">MLLLLIVLILLSTPNHLLAYYKTLIDTSQDGLVQITP</sequence>
<evidence type="ECO:0000313" key="2">
    <source>
        <dbReference type="EMBL" id="JAD40218.1"/>
    </source>
</evidence>
<dbReference type="EMBL" id="GBRH01257677">
    <property type="protein sequence ID" value="JAD40218.1"/>
    <property type="molecule type" value="Transcribed_RNA"/>
</dbReference>